<keyword evidence="1" id="KW-0175">Coiled coil</keyword>
<dbReference type="AlphaFoldDB" id="A0A174EB21"/>
<accession>A0A174EB21</accession>
<evidence type="ECO:0000313" key="4">
    <source>
        <dbReference type="EMBL" id="RHE09573.1"/>
    </source>
</evidence>
<dbReference type="Proteomes" id="UP000283745">
    <property type="component" value="Unassembled WGS sequence"/>
</dbReference>
<dbReference type="Proteomes" id="UP000265808">
    <property type="component" value="Unassembled WGS sequence"/>
</dbReference>
<evidence type="ECO:0000313" key="2">
    <source>
        <dbReference type="EMBL" id="CUO33786.1"/>
    </source>
</evidence>
<feature type="coiled-coil region" evidence="1">
    <location>
        <begin position="108"/>
        <end position="135"/>
    </location>
</feature>
<evidence type="ECO:0000313" key="8">
    <source>
        <dbReference type="Proteomes" id="UP000283745"/>
    </source>
</evidence>
<evidence type="ECO:0000256" key="1">
    <source>
        <dbReference type="SAM" id="Coils"/>
    </source>
</evidence>
<evidence type="ECO:0000313" key="3">
    <source>
        <dbReference type="EMBL" id="RHC03173.1"/>
    </source>
</evidence>
<evidence type="ECO:0000313" key="9">
    <source>
        <dbReference type="Proteomes" id="UP000284644"/>
    </source>
</evidence>
<evidence type="ECO:0000313" key="7">
    <source>
        <dbReference type="Proteomes" id="UP000265808"/>
    </source>
</evidence>
<sequence>MAKGISAEAREDILVQAFLTCPNISEISKKTKIPRPTIYTVIHSDSFQRKYSEARNEAVTGAIAYLQGKLGECAAVLVNTATDTEVPAQIRVNAANAALSQCSQWTKNVDVIERLKAMEELMSQVEQEQKSQRRRT</sequence>
<evidence type="ECO:0008006" key="10">
    <source>
        <dbReference type="Google" id="ProtNLM"/>
    </source>
</evidence>
<dbReference type="EMBL" id="QSKF01000001">
    <property type="protein sequence ID" value="RHE41744.1"/>
    <property type="molecule type" value="Genomic_DNA"/>
</dbReference>
<gene>
    <name evidence="5" type="ORF">DW740_00015</name>
    <name evidence="4" type="ORF">DW767_16845</name>
    <name evidence="3" type="ORF">DW859_15165</name>
    <name evidence="2" type="ORF">ERS852394_01967</name>
</gene>
<dbReference type="Proteomes" id="UP000284644">
    <property type="component" value="Unassembled WGS sequence"/>
</dbReference>
<dbReference type="EMBL" id="CYZD01000009">
    <property type="protein sequence ID" value="CUO33786.1"/>
    <property type="molecule type" value="Genomic_DNA"/>
</dbReference>
<organism evidence="2 6">
    <name type="scientific">Blautia obeum</name>
    <dbReference type="NCBI Taxonomy" id="40520"/>
    <lineage>
        <taxon>Bacteria</taxon>
        <taxon>Bacillati</taxon>
        <taxon>Bacillota</taxon>
        <taxon>Clostridia</taxon>
        <taxon>Lachnospirales</taxon>
        <taxon>Lachnospiraceae</taxon>
        <taxon>Blautia</taxon>
    </lineage>
</organism>
<reference evidence="7 8" key="2">
    <citation type="submission" date="2018-08" db="EMBL/GenBank/DDBJ databases">
        <title>A genome reference for cultivated species of the human gut microbiota.</title>
        <authorList>
            <person name="Zou Y."/>
            <person name="Xue W."/>
            <person name="Luo G."/>
        </authorList>
    </citation>
    <scope>NUCLEOTIDE SEQUENCE [LARGE SCALE GENOMIC DNA]</scope>
    <source>
        <strain evidence="5 8">AM28-23</strain>
        <strain evidence="4 9">AM29-25AC</strain>
        <strain evidence="3 7">AM37-4AC</strain>
    </source>
</reference>
<reference evidence="2 6" key="1">
    <citation type="submission" date="2015-09" db="EMBL/GenBank/DDBJ databases">
        <authorList>
            <consortium name="Pathogen Informatics"/>
        </authorList>
    </citation>
    <scope>NUCLEOTIDE SEQUENCE [LARGE SCALE GENOMIC DNA]</scope>
    <source>
        <strain evidence="2 6">2789STDY5608837</strain>
    </source>
</reference>
<dbReference type="EMBL" id="QSJW01000014">
    <property type="protein sequence ID" value="RHE09573.1"/>
    <property type="molecule type" value="Genomic_DNA"/>
</dbReference>
<dbReference type="Proteomes" id="UP000095409">
    <property type="component" value="Unassembled WGS sequence"/>
</dbReference>
<dbReference type="RefSeq" id="WP_055066182.1">
    <property type="nucleotide sequence ID" value="NZ_CABJFK010000001.1"/>
</dbReference>
<proteinExistence type="predicted"/>
<evidence type="ECO:0000313" key="5">
    <source>
        <dbReference type="EMBL" id="RHE41744.1"/>
    </source>
</evidence>
<name>A0A174EB21_9FIRM</name>
<protein>
    <recommendedName>
        <fullName evidence="10">Helix-turn-helix domain of resolvase</fullName>
    </recommendedName>
</protein>
<dbReference type="EMBL" id="QSHL01000015">
    <property type="protein sequence ID" value="RHC03173.1"/>
    <property type="molecule type" value="Genomic_DNA"/>
</dbReference>
<evidence type="ECO:0000313" key="6">
    <source>
        <dbReference type="Proteomes" id="UP000095409"/>
    </source>
</evidence>